<accession>A0ABD3N456</accession>
<dbReference type="AlphaFoldDB" id="A0ABD3N456"/>
<name>A0ABD3N456_9STRA</name>
<evidence type="ECO:0000256" key="1">
    <source>
        <dbReference type="SAM" id="MobiDB-lite"/>
    </source>
</evidence>
<organism evidence="3 4">
    <name type="scientific">Discostella pseudostelligera</name>
    <dbReference type="NCBI Taxonomy" id="259834"/>
    <lineage>
        <taxon>Eukaryota</taxon>
        <taxon>Sar</taxon>
        <taxon>Stramenopiles</taxon>
        <taxon>Ochrophyta</taxon>
        <taxon>Bacillariophyta</taxon>
        <taxon>Coscinodiscophyceae</taxon>
        <taxon>Thalassiosirophycidae</taxon>
        <taxon>Stephanodiscales</taxon>
        <taxon>Stephanodiscaceae</taxon>
        <taxon>Discostella</taxon>
    </lineage>
</organism>
<feature type="compositionally biased region" description="Basic and acidic residues" evidence="1">
    <location>
        <begin position="295"/>
        <end position="324"/>
    </location>
</feature>
<evidence type="ECO:0000256" key="2">
    <source>
        <dbReference type="SAM" id="Phobius"/>
    </source>
</evidence>
<evidence type="ECO:0000313" key="4">
    <source>
        <dbReference type="Proteomes" id="UP001530293"/>
    </source>
</evidence>
<evidence type="ECO:0000313" key="3">
    <source>
        <dbReference type="EMBL" id="KAL3767490.1"/>
    </source>
</evidence>
<reference evidence="3 4" key="1">
    <citation type="submission" date="2024-10" db="EMBL/GenBank/DDBJ databases">
        <title>Updated reference genomes for cyclostephanoid diatoms.</title>
        <authorList>
            <person name="Roberts W.R."/>
            <person name="Alverson A.J."/>
        </authorList>
    </citation>
    <scope>NUCLEOTIDE SEQUENCE [LARGE SCALE GENOMIC DNA]</scope>
    <source>
        <strain evidence="3 4">AJA232-27</strain>
    </source>
</reference>
<feature type="compositionally biased region" description="Basic residues" evidence="1">
    <location>
        <begin position="521"/>
        <end position="534"/>
    </location>
</feature>
<protein>
    <submittedName>
        <fullName evidence="3">Uncharacterized protein</fullName>
    </submittedName>
</protein>
<feature type="transmembrane region" description="Helical" evidence="2">
    <location>
        <begin position="128"/>
        <end position="145"/>
    </location>
</feature>
<comment type="caution">
    <text evidence="3">The sequence shown here is derived from an EMBL/GenBank/DDBJ whole genome shotgun (WGS) entry which is preliminary data.</text>
</comment>
<keyword evidence="2" id="KW-0472">Membrane</keyword>
<feature type="compositionally biased region" description="Polar residues" evidence="1">
    <location>
        <begin position="346"/>
        <end position="381"/>
    </location>
</feature>
<keyword evidence="2" id="KW-1133">Transmembrane helix</keyword>
<dbReference type="EMBL" id="JALLBG020000075">
    <property type="protein sequence ID" value="KAL3767490.1"/>
    <property type="molecule type" value="Genomic_DNA"/>
</dbReference>
<gene>
    <name evidence="3" type="ORF">ACHAWU_000153</name>
</gene>
<keyword evidence="2" id="KW-0812">Transmembrane</keyword>
<dbReference type="Proteomes" id="UP001530293">
    <property type="component" value="Unassembled WGS sequence"/>
</dbReference>
<keyword evidence="4" id="KW-1185">Reference proteome</keyword>
<feature type="transmembrane region" description="Helical" evidence="2">
    <location>
        <begin position="157"/>
        <end position="175"/>
    </location>
</feature>
<feature type="transmembrane region" description="Helical" evidence="2">
    <location>
        <begin position="85"/>
        <end position="108"/>
    </location>
</feature>
<proteinExistence type="predicted"/>
<feature type="region of interest" description="Disordered" evidence="1">
    <location>
        <begin position="295"/>
        <end position="460"/>
    </location>
</feature>
<feature type="region of interest" description="Disordered" evidence="1">
    <location>
        <begin position="500"/>
        <end position="534"/>
    </location>
</feature>
<feature type="compositionally biased region" description="Basic and acidic residues" evidence="1">
    <location>
        <begin position="434"/>
        <end position="447"/>
    </location>
</feature>
<sequence>MTQAFCHLVLHYSIASLSWKTIKSLRRSRNRHRRKKKCDGDDDVPLDQNNDDGVNDVVTSVDYEILKGWTIIAFHSLYVSMGIECFVRFVVPFYFHLKMIVLIATFVIPSYWSSTSDGMSGLSPVVSYWFDYLIVPGVHRVHAFMGHDPKEWAKQQLAMLPLLLLWFILPGVFATDDEMELVRKKRSAYDYASENNVMLISKPSTEHPFDEQMISNDASSPTIIMKDDDGSVAEVKVPPQKEFTYSASSSNLSPKPSYDNLMTSHDQSLLREINDYYQSSAEDAGTASYAHASKFDSVEKAPSRKKEVEKKRFTTQKYPDDSKNIRVTPPRVLRDSTLFNEISPKRTPNSSLFPRTTPPLSTEQLYNSLSPTPSKKSSFHSIVSPAAKSRLESSAMRLRRISQEHRPRSVLSPHKVSSKGYASIDDEDTVSTSKPDKRTKGMRENEIKGAPSTRRKGQRLSLGDHFRELVTGDANIRVRDHLFDLDLPISPRRHLAEERLKRSKNNSRNSTLRYIDSSHVTTRRSSRLAKKNGQ</sequence>